<dbReference type="AlphaFoldDB" id="A0A8H3QDZ6"/>
<gene>
    <name evidence="1" type="ORF">RCL2_000314200</name>
</gene>
<reference evidence="1" key="1">
    <citation type="submission" date="2019-10" db="EMBL/GenBank/DDBJ databases">
        <title>Conservation and host-specific expression of non-tandemly repeated heterogenous ribosome RNA gene in arbuscular mycorrhizal fungi.</title>
        <authorList>
            <person name="Maeda T."/>
            <person name="Kobayashi Y."/>
            <person name="Nakagawa T."/>
            <person name="Ezawa T."/>
            <person name="Yamaguchi K."/>
            <person name="Bino T."/>
            <person name="Nishimoto Y."/>
            <person name="Shigenobu S."/>
            <person name="Kawaguchi M."/>
        </authorList>
    </citation>
    <scope>NUCLEOTIDE SEQUENCE</scope>
    <source>
        <strain evidence="1">HR1</strain>
    </source>
</reference>
<organism evidence="1 2">
    <name type="scientific">Rhizophagus clarus</name>
    <dbReference type="NCBI Taxonomy" id="94130"/>
    <lineage>
        <taxon>Eukaryota</taxon>
        <taxon>Fungi</taxon>
        <taxon>Fungi incertae sedis</taxon>
        <taxon>Mucoromycota</taxon>
        <taxon>Glomeromycotina</taxon>
        <taxon>Glomeromycetes</taxon>
        <taxon>Glomerales</taxon>
        <taxon>Glomeraceae</taxon>
        <taxon>Rhizophagus</taxon>
    </lineage>
</organism>
<proteinExistence type="predicted"/>
<accession>A0A8H3QDZ6</accession>
<sequence>MCATLSYKEYFIIFSPGDYQNDEVQRYNRISSLACSMLKNPVPKSVCHRSLKVKSFQRFLKQEKYRPFLVGWTENSLDVGIVNTVQKSFRFLPLEKFSIGIIQEGDQNTDVNEKTQSDPSNKNVKTFLEGNPLTISFENLKKGT</sequence>
<dbReference type="EMBL" id="BLAL01000017">
    <property type="protein sequence ID" value="GES75726.1"/>
    <property type="molecule type" value="Genomic_DNA"/>
</dbReference>
<evidence type="ECO:0000313" key="1">
    <source>
        <dbReference type="EMBL" id="GES75726.1"/>
    </source>
</evidence>
<dbReference type="Proteomes" id="UP000615446">
    <property type="component" value="Unassembled WGS sequence"/>
</dbReference>
<comment type="caution">
    <text evidence="1">The sequence shown here is derived from an EMBL/GenBank/DDBJ whole genome shotgun (WGS) entry which is preliminary data.</text>
</comment>
<protein>
    <submittedName>
        <fullName evidence="1">Uncharacterized protein</fullName>
    </submittedName>
</protein>
<evidence type="ECO:0000313" key="2">
    <source>
        <dbReference type="Proteomes" id="UP000615446"/>
    </source>
</evidence>
<name>A0A8H3QDZ6_9GLOM</name>